<name>A0A6B3LS21_9BACT</name>
<dbReference type="EMBL" id="JAAGWD010000003">
    <property type="protein sequence ID" value="NEM97835.1"/>
    <property type="molecule type" value="Genomic_DNA"/>
</dbReference>
<dbReference type="AlphaFoldDB" id="A0A6B3LS21"/>
<organism evidence="1 2">
    <name type="scientific">Pontibacter burrus</name>
    <dbReference type="NCBI Taxonomy" id="2704466"/>
    <lineage>
        <taxon>Bacteria</taxon>
        <taxon>Pseudomonadati</taxon>
        <taxon>Bacteroidota</taxon>
        <taxon>Cytophagia</taxon>
        <taxon>Cytophagales</taxon>
        <taxon>Hymenobacteraceae</taxon>
        <taxon>Pontibacter</taxon>
    </lineage>
</organism>
<evidence type="ECO:0000313" key="1">
    <source>
        <dbReference type="EMBL" id="NEM97835.1"/>
    </source>
</evidence>
<sequence>MVVYSTTHSDIIYNSTEEILYVNWKQRPSNNAFIETYLQGLEFVQDQVPVNLYCTDLSQLGPLEREQEAWLNNVFYSKLYDVLQTNIYVGVVFSENHFKAIVTNYTATEATAHHHYVHFNYFTDREEAIFWLESVKKGRDNNLIPTQMLSKSTT</sequence>
<comment type="caution">
    <text evidence="1">The sequence shown here is derived from an EMBL/GenBank/DDBJ whole genome shotgun (WGS) entry which is preliminary data.</text>
</comment>
<dbReference type="Proteomes" id="UP000474777">
    <property type="component" value="Unassembled WGS sequence"/>
</dbReference>
<keyword evidence="2" id="KW-1185">Reference proteome</keyword>
<evidence type="ECO:0000313" key="2">
    <source>
        <dbReference type="Proteomes" id="UP000474777"/>
    </source>
</evidence>
<reference evidence="1 2" key="1">
    <citation type="submission" date="2020-02" db="EMBL/GenBank/DDBJ databases">
        <authorList>
            <person name="Kim M.K."/>
        </authorList>
    </citation>
    <scope>NUCLEOTIDE SEQUENCE [LARGE SCALE GENOMIC DNA]</scope>
    <source>
        <strain evidence="1 2">BT327</strain>
    </source>
</reference>
<gene>
    <name evidence="1" type="ORF">GXP69_09030</name>
</gene>
<proteinExistence type="predicted"/>
<accession>A0A6B3LS21</accession>
<protein>
    <recommendedName>
        <fullName evidence="3">STAS/SEC14 domain-containing protein</fullName>
    </recommendedName>
</protein>
<dbReference type="RefSeq" id="WP_163914562.1">
    <property type="nucleotide sequence ID" value="NZ_JAAGWD010000003.1"/>
</dbReference>
<evidence type="ECO:0008006" key="3">
    <source>
        <dbReference type="Google" id="ProtNLM"/>
    </source>
</evidence>